<reference evidence="2" key="1">
    <citation type="submission" date="2020-03" db="EMBL/GenBank/DDBJ databases">
        <title>A mixture of massive structural variations and highly conserved coding sequences in Ustilaginoidea virens genome.</title>
        <authorList>
            <person name="Zhang K."/>
            <person name="Zhao Z."/>
            <person name="Zhang Z."/>
            <person name="Li Y."/>
            <person name="Hsiang T."/>
            <person name="Sun W."/>
        </authorList>
    </citation>
    <scope>NUCLEOTIDE SEQUENCE</scope>
    <source>
        <strain evidence="2">UV-8b</strain>
    </source>
</reference>
<feature type="region of interest" description="Disordered" evidence="1">
    <location>
        <begin position="1"/>
        <end position="50"/>
    </location>
</feature>
<gene>
    <name evidence="2" type="ORF">UV8b_06587</name>
</gene>
<protein>
    <submittedName>
        <fullName evidence="2">Uncharacterized protein</fullName>
    </submittedName>
</protein>
<dbReference type="RefSeq" id="XP_043000019.1">
    <property type="nucleotide sequence ID" value="XM_043144084.1"/>
</dbReference>
<name>A0A8E5HVL5_USTVR</name>
<dbReference type="AlphaFoldDB" id="A0A8E5HVL5"/>
<organism evidence="2 3">
    <name type="scientific">Ustilaginoidea virens</name>
    <name type="common">Rice false smut fungus</name>
    <name type="synonym">Villosiclava virens</name>
    <dbReference type="NCBI Taxonomy" id="1159556"/>
    <lineage>
        <taxon>Eukaryota</taxon>
        <taxon>Fungi</taxon>
        <taxon>Dikarya</taxon>
        <taxon>Ascomycota</taxon>
        <taxon>Pezizomycotina</taxon>
        <taxon>Sordariomycetes</taxon>
        <taxon>Hypocreomycetidae</taxon>
        <taxon>Hypocreales</taxon>
        <taxon>Clavicipitaceae</taxon>
        <taxon>Ustilaginoidea</taxon>
    </lineage>
</organism>
<accession>A0A8E5HVL5</accession>
<dbReference type="GeneID" id="66067364"/>
<evidence type="ECO:0000313" key="2">
    <source>
        <dbReference type="EMBL" id="QUC22346.1"/>
    </source>
</evidence>
<dbReference type="Proteomes" id="UP000027002">
    <property type="component" value="Chromosome 5"/>
</dbReference>
<proteinExistence type="predicted"/>
<evidence type="ECO:0000313" key="3">
    <source>
        <dbReference type="Proteomes" id="UP000027002"/>
    </source>
</evidence>
<dbReference type="KEGG" id="uvi:66067364"/>
<sequence length="76" mass="7788">MSMPAVDQGKGTTGTTTTTTPEPEPAPAVVPQASPHTEQPSPAKPMSVDSVHLRGGDDRLALCCGICGLCFLDCCC</sequence>
<keyword evidence="3" id="KW-1185">Reference proteome</keyword>
<evidence type="ECO:0000256" key="1">
    <source>
        <dbReference type="SAM" id="MobiDB-lite"/>
    </source>
</evidence>
<dbReference type="EMBL" id="CP072757">
    <property type="protein sequence ID" value="QUC22346.1"/>
    <property type="molecule type" value="Genomic_DNA"/>
</dbReference>